<dbReference type="AlphaFoldDB" id="A0A2T7PJI9"/>
<organism evidence="11 12">
    <name type="scientific">Pomacea canaliculata</name>
    <name type="common">Golden apple snail</name>
    <dbReference type="NCBI Taxonomy" id="400727"/>
    <lineage>
        <taxon>Eukaryota</taxon>
        <taxon>Metazoa</taxon>
        <taxon>Spiralia</taxon>
        <taxon>Lophotrochozoa</taxon>
        <taxon>Mollusca</taxon>
        <taxon>Gastropoda</taxon>
        <taxon>Caenogastropoda</taxon>
        <taxon>Architaenioglossa</taxon>
        <taxon>Ampullarioidea</taxon>
        <taxon>Ampullariidae</taxon>
        <taxon>Pomacea</taxon>
    </lineage>
</organism>
<evidence type="ECO:0000256" key="9">
    <source>
        <dbReference type="SAM" id="MobiDB-lite"/>
    </source>
</evidence>
<dbReference type="GO" id="GO:0005634">
    <property type="term" value="C:nucleus"/>
    <property type="evidence" value="ECO:0007669"/>
    <property type="project" value="UniProtKB-SubCell"/>
</dbReference>
<feature type="region of interest" description="Disordered" evidence="9">
    <location>
        <begin position="148"/>
        <end position="231"/>
    </location>
</feature>
<dbReference type="SUPFAM" id="SSF47459">
    <property type="entry name" value="HLH, helix-loop-helix DNA-binding domain"/>
    <property type="match status" value="1"/>
</dbReference>
<dbReference type="PANTHER" id="PTHR15402:SF2">
    <property type="entry name" value="TRANSCRIPTION FACTOR LIKE 5"/>
    <property type="match status" value="1"/>
</dbReference>
<evidence type="ECO:0000256" key="2">
    <source>
        <dbReference type="ARBA" id="ARBA00022473"/>
    </source>
</evidence>
<dbReference type="InterPro" id="IPR036638">
    <property type="entry name" value="HLH_DNA-bd_sf"/>
</dbReference>
<evidence type="ECO:0000256" key="7">
    <source>
        <dbReference type="ARBA" id="ARBA00023163"/>
    </source>
</evidence>
<reference evidence="11 12" key="1">
    <citation type="submission" date="2018-04" db="EMBL/GenBank/DDBJ databases">
        <title>The genome of golden apple snail Pomacea canaliculata provides insight into stress tolerance and invasive adaptation.</title>
        <authorList>
            <person name="Liu C."/>
            <person name="Liu B."/>
            <person name="Ren Y."/>
            <person name="Zhang Y."/>
            <person name="Wang H."/>
            <person name="Li S."/>
            <person name="Jiang F."/>
            <person name="Yin L."/>
            <person name="Zhang G."/>
            <person name="Qian W."/>
            <person name="Fan W."/>
        </authorList>
    </citation>
    <scope>NUCLEOTIDE SEQUENCE [LARGE SCALE GENOMIC DNA]</scope>
    <source>
        <strain evidence="11">SZHN2017</strain>
        <tissue evidence="11">Muscle</tissue>
    </source>
</reference>
<keyword evidence="6" id="KW-0238">DNA-binding</keyword>
<dbReference type="Gene3D" id="4.10.280.10">
    <property type="entry name" value="Helix-loop-helix DNA-binding domain"/>
    <property type="match status" value="1"/>
</dbReference>
<evidence type="ECO:0000256" key="1">
    <source>
        <dbReference type="ARBA" id="ARBA00004123"/>
    </source>
</evidence>
<dbReference type="Pfam" id="PF00010">
    <property type="entry name" value="HLH"/>
    <property type="match status" value="1"/>
</dbReference>
<feature type="compositionally biased region" description="Polar residues" evidence="9">
    <location>
        <begin position="173"/>
        <end position="196"/>
    </location>
</feature>
<keyword evidence="5" id="KW-0805">Transcription regulation</keyword>
<evidence type="ECO:0000313" key="11">
    <source>
        <dbReference type="EMBL" id="PVD33583.1"/>
    </source>
</evidence>
<dbReference type="PANTHER" id="PTHR15402">
    <property type="entry name" value="TRANSCRIPTION FACTOR-LIKE 5 PROTEIN"/>
    <property type="match status" value="1"/>
</dbReference>
<accession>A0A2T7PJI9</accession>
<evidence type="ECO:0000313" key="12">
    <source>
        <dbReference type="Proteomes" id="UP000245119"/>
    </source>
</evidence>
<protein>
    <recommendedName>
        <fullName evidence="10">BHLH domain-containing protein</fullName>
    </recommendedName>
</protein>
<feature type="compositionally biased region" description="Polar residues" evidence="9">
    <location>
        <begin position="221"/>
        <end position="231"/>
    </location>
</feature>
<keyword evidence="12" id="KW-1185">Reference proteome</keyword>
<evidence type="ECO:0000256" key="5">
    <source>
        <dbReference type="ARBA" id="ARBA00023015"/>
    </source>
</evidence>
<proteinExistence type="predicted"/>
<feature type="domain" description="BHLH" evidence="10">
    <location>
        <begin position="482"/>
        <end position="532"/>
    </location>
</feature>
<evidence type="ECO:0000256" key="4">
    <source>
        <dbReference type="ARBA" id="ARBA00022871"/>
    </source>
</evidence>
<evidence type="ECO:0000256" key="3">
    <source>
        <dbReference type="ARBA" id="ARBA00022782"/>
    </source>
</evidence>
<keyword evidence="3" id="KW-0221">Differentiation</keyword>
<keyword evidence="8" id="KW-0539">Nucleus</keyword>
<sequence>MPKAKRKLYSSAEETLVLEDYDTSQTTSASFNSSLTRAISPDHTEESNEVAQITSACGQQTFRLSPLHSQSFSAELKLAFPFTSKGDGDFNTLDGSTPAFECSPCPPAKKLCSLDKSPTQNKIQGVQEALTVESTNTCAKEKHMIGQKLAIDSSRSQEDRKKMPYEQSAKAESIQSTDGSSIGAEDTTSTETSTQAAVGRDQPQEHNNLRAGIKSQPVDPATSSIKTEQAERSTCTVAGYMTLAARNGDSMVHGLLPPLLPQGSPIQSLSPCIPGNDCSWYQILSTVLPPVSSNQHPANSGETCPAAIPSSSDSSSFSVCGAAPVGSSAPVNVSTPSNVGGNTTPVLVLACSIYNSITSSRAICTRSKDLPATQLPPPQQLSQVNNQHQHQISQQKIKSPLQASQQSNAQVAMVSAILAKQLTSSSILSTTGQTKSQENMAPVAAARELLALASPACNKQSASACVLPPLMKTSAGISDDEPVRENHNMKERRRRARIKEACDLMRQLVPGMSDKTDKATVFEFSARYIHFLKNFVGGHHTIRNFSSSTAHTKLSCALSL</sequence>
<evidence type="ECO:0000259" key="10">
    <source>
        <dbReference type="PROSITE" id="PS50888"/>
    </source>
</evidence>
<dbReference type="InterPro" id="IPR011598">
    <property type="entry name" value="bHLH_dom"/>
</dbReference>
<dbReference type="GO" id="GO:0030154">
    <property type="term" value="P:cell differentiation"/>
    <property type="evidence" value="ECO:0007669"/>
    <property type="project" value="UniProtKB-KW"/>
</dbReference>
<dbReference type="GO" id="GO:0000981">
    <property type="term" value="F:DNA-binding transcription factor activity, RNA polymerase II-specific"/>
    <property type="evidence" value="ECO:0007669"/>
    <property type="project" value="TreeGrafter"/>
</dbReference>
<dbReference type="GO" id="GO:0046983">
    <property type="term" value="F:protein dimerization activity"/>
    <property type="evidence" value="ECO:0007669"/>
    <property type="project" value="InterPro"/>
</dbReference>
<evidence type="ECO:0000256" key="8">
    <source>
        <dbReference type="ARBA" id="ARBA00023242"/>
    </source>
</evidence>
<keyword evidence="7" id="KW-0804">Transcription</keyword>
<feature type="compositionally biased region" description="Basic and acidic residues" evidence="9">
    <location>
        <begin position="155"/>
        <end position="164"/>
    </location>
</feature>
<dbReference type="Proteomes" id="UP000245119">
    <property type="component" value="Linkage Group LG3"/>
</dbReference>
<dbReference type="CDD" id="cd19683">
    <property type="entry name" value="bHLH_SOHLH_like"/>
    <property type="match status" value="1"/>
</dbReference>
<comment type="caution">
    <text evidence="11">The sequence shown here is derived from an EMBL/GenBank/DDBJ whole genome shotgun (WGS) entry which is preliminary data.</text>
</comment>
<keyword evidence="2" id="KW-0217">Developmental protein</keyword>
<name>A0A2T7PJI9_POMCA</name>
<dbReference type="InterPro" id="IPR039583">
    <property type="entry name" value="TCFL5/SOLH1/2"/>
</dbReference>
<evidence type="ECO:0000256" key="6">
    <source>
        <dbReference type="ARBA" id="ARBA00023125"/>
    </source>
</evidence>
<keyword evidence="4" id="KW-0744">Spermatogenesis</keyword>
<dbReference type="PROSITE" id="PS50888">
    <property type="entry name" value="BHLH"/>
    <property type="match status" value="1"/>
</dbReference>
<comment type="subcellular location">
    <subcellularLocation>
        <location evidence="1">Nucleus</location>
    </subcellularLocation>
</comment>
<dbReference type="SMART" id="SM00353">
    <property type="entry name" value="HLH"/>
    <property type="match status" value="1"/>
</dbReference>
<gene>
    <name evidence="11" type="ORF">C0Q70_04840</name>
</gene>
<dbReference type="GO" id="GO:0007283">
    <property type="term" value="P:spermatogenesis"/>
    <property type="evidence" value="ECO:0007669"/>
    <property type="project" value="UniProtKB-KW"/>
</dbReference>
<dbReference type="EMBL" id="PZQS01000003">
    <property type="protein sequence ID" value="PVD33583.1"/>
    <property type="molecule type" value="Genomic_DNA"/>
</dbReference>
<dbReference type="GO" id="GO:0000978">
    <property type="term" value="F:RNA polymerase II cis-regulatory region sequence-specific DNA binding"/>
    <property type="evidence" value="ECO:0007669"/>
    <property type="project" value="TreeGrafter"/>
</dbReference>